<sequence length="33" mass="3321">MSPSSRAGRIRGVVRRRSGGPPGTNPDGGGRAT</sequence>
<accession>A0A5R8P752</accession>
<name>A0A5R8P752_9NOCA</name>
<comment type="caution">
    <text evidence="2">The sequence shown here is derived from an EMBL/GenBank/DDBJ whole genome shotgun (WGS) entry which is preliminary data.</text>
</comment>
<dbReference type="Proteomes" id="UP000308349">
    <property type="component" value="Unassembled WGS sequence"/>
</dbReference>
<reference evidence="2 3" key="1">
    <citation type="submission" date="2019-05" db="EMBL/GenBank/DDBJ databases">
        <title>Genomes sequences of two Nocardia cyriacigeorgica environmental isolates, type strains Nocardia asteroides ATCC 19247 and Nocardia cyriacigeorgica DSM 44484.</title>
        <authorList>
            <person name="Vautrin F."/>
            <person name="Bergeron E."/>
            <person name="Dubost A."/>
            <person name="Abrouk D."/>
            <person name="Rodriguez Nava V."/>
            <person name="Pujic P."/>
        </authorList>
    </citation>
    <scope>NUCLEOTIDE SEQUENCE [LARGE SCALE GENOMIC DNA]</scope>
    <source>
        <strain evidence="2 3">EML 1456</strain>
    </source>
</reference>
<evidence type="ECO:0000313" key="3">
    <source>
        <dbReference type="Proteomes" id="UP000308349"/>
    </source>
</evidence>
<evidence type="ECO:0000313" key="2">
    <source>
        <dbReference type="EMBL" id="TLF98252.1"/>
    </source>
</evidence>
<proteinExistence type="predicted"/>
<evidence type="ECO:0000256" key="1">
    <source>
        <dbReference type="SAM" id="MobiDB-lite"/>
    </source>
</evidence>
<dbReference type="AlphaFoldDB" id="A0A5R8P752"/>
<feature type="compositionally biased region" description="Basic residues" evidence="1">
    <location>
        <begin position="8"/>
        <end position="18"/>
    </location>
</feature>
<feature type="region of interest" description="Disordered" evidence="1">
    <location>
        <begin position="1"/>
        <end position="33"/>
    </location>
</feature>
<gene>
    <name evidence="2" type="ORF">FEK35_25475</name>
</gene>
<dbReference type="EMBL" id="VBUU01000035">
    <property type="protein sequence ID" value="TLF98252.1"/>
    <property type="molecule type" value="Genomic_DNA"/>
</dbReference>
<organism evidence="2 3">
    <name type="scientific">Nocardia cyriacigeorgica</name>
    <dbReference type="NCBI Taxonomy" id="135487"/>
    <lineage>
        <taxon>Bacteria</taxon>
        <taxon>Bacillati</taxon>
        <taxon>Actinomycetota</taxon>
        <taxon>Actinomycetes</taxon>
        <taxon>Mycobacteriales</taxon>
        <taxon>Nocardiaceae</taxon>
        <taxon>Nocardia</taxon>
    </lineage>
</organism>
<protein>
    <submittedName>
        <fullName evidence="2">Uncharacterized protein</fullName>
    </submittedName>
</protein>
<feature type="compositionally biased region" description="Gly residues" evidence="1">
    <location>
        <begin position="20"/>
        <end position="33"/>
    </location>
</feature>